<evidence type="ECO:0000259" key="2">
    <source>
        <dbReference type="Pfam" id="PF00345"/>
    </source>
</evidence>
<evidence type="ECO:0000313" key="3">
    <source>
        <dbReference type="EMBL" id="MCT2557858.1"/>
    </source>
</evidence>
<dbReference type="PANTHER" id="PTHR30251:SF4">
    <property type="entry name" value="SLR1668 PROTEIN"/>
    <property type="match status" value="1"/>
</dbReference>
<sequence>MIRNQQLSRAFAAIAAGGSLLGLSVIGASPVVAQVAADNPGAVANPEIEAGATLSIAPLRVDLDSDATGATVYLTNSSARELAVQTRLFGWSQDAGNDVYAPSGELTVSPSISMIPPGETQIVRILRKSGSSAGEKRFRLVVDQLPDPKSAEGGRAETRIRFTLPVFVDRDTAGTPALAWRLADDKLEVVNSGGATARIVSLAVKTANGKDVTVGRNVLRYVHGNSTIAWPIGKGCSLGAVTIIAQVEGQTVDAQPQTTCG</sequence>
<name>A0A9X2VYZ1_9SPHN</name>
<dbReference type="PANTHER" id="PTHR30251">
    <property type="entry name" value="PILUS ASSEMBLY CHAPERONE"/>
    <property type="match status" value="1"/>
</dbReference>
<feature type="domain" description="Pili assembly chaperone N-terminal" evidence="2">
    <location>
        <begin position="54"/>
        <end position="168"/>
    </location>
</feature>
<dbReference type="RefSeq" id="WP_259960612.1">
    <property type="nucleotide sequence ID" value="NZ_JAOAMV010000001.1"/>
</dbReference>
<dbReference type="InterPro" id="IPR050643">
    <property type="entry name" value="Periplasmic_pilus_chap"/>
</dbReference>
<dbReference type="InterPro" id="IPR016147">
    <property type="entry name" value="Pili_assmbl_chaperone_N"/>
</dbReference>
<dbReference type="SUPFAM" id="SSF49354">
    <property type="entry name" value="PapD-like"/>
    <property type="match status" value="1"/>
</dbReference>
<keyword evidence="4" id="KW-1185">Reference proteome</keyword>
<feature type="chain" id="PRO_5040862844" evidence="1">
    <location>
        <begin position="34"/>
        <end position="261"/>
    </location>
</feature>
<dbReference type="InterPro" id="IPR013783">
    <property type="entry name" value="Ig-like_fold"/>
</dbReference>
<evidence type="ECO:0000256" key="1">
    <source>
        <dbReference type="SAM" id="SignalP"/>
    </source>
</evidence>
<dbReference type="GO" id="GO:0030288">
    <property type="term" value="C:outer membrane-bounded periplasmic space"/>
    <property type="evidence" value="ECO:0007669"/>
    <property type="project" value="InterPro"/>
</dbReference>
<reference evidence="3" key="1">
    <citation type="submission" date="2022-09" db="EMBL/GenBank/DDBJ databases">
        <title>The genome sequence of Tsuneonella sp. YG55.</title>
        <authorList>
            <person name="Liu Y."/>
        </authorList>
    </citation>
    <scope>NUCLEOTIDE SEQUENCE</scope>
    <source>
        <strain evidence="3">YG55</strain>
    </source>
</reference>
<accession>A0A9X2VYZ1</accession>
<dbReference type="EMBL" id="JAOAMV010000001">
    <property type="protein sequence ID" value="MCT2557858.1"/>
    <property type="molecule type" value="Genomic_DNA"/>
</dbReference>
<organism evidence="3 4">
    <name type="scientific">Tsuneonella litorea</name>
    <dbReference type="NCBI Taxonomy" id="2976475"/>
    <lineage>
        <taxon>Bacteria</taxon>
        <taxon>Pseudomonadati</taxon>
        <taxon>Pseudomonadota</taxon>
        <taxon>Alphaproteobacteria</taxon>
        <taxon>Sphingomonadales</taxon>
        <taxon>Erythrobacteraceae</taxon>
        <taxon>Tsuneonella</taxon>
    </lineage>
</organism>
<dbReference type="GO" id="GO:0071555">
    <property type="term" value="P:cell wall organization"/>
    <property type="evidence" value="ECO:0007669"/>
    <property type="project" value="InterPro"/>
</dbReference>
<evidence type="ECO:0000313" key="4">
    <source>
        <dbReference type="Proteomes" id="UP001142648"/>
    </source>
</evidence>
<dbReference type="InterPro" id="IPR008962">
    <property type="entry name" value="PapD-like_sf"/>
</dbReference>
<comment type="caution">
    <text evidence="3">The sequence shown here is derived from an EMBL/GenBank/DDBJ whole genome shotgun (WGS) entry which is preliminary data.</text>
</comment>
<proteinExistence type="predicted"/>
<dbReference type="Pfam" id="PF00345">
    <property type="entry name" value="PapD_N"/>
    <property type="match status" value="1"/>
</dbReference>
<dbReference type="AlphaFoldDB" id="A0A9X2VYZ1"/>
<dbReference type="Proteomes" id="UP001142648">
    <property type="component" value="Unassembled WGS sequence"/>
</dbReference>
<dbReference type="Gene3D" id="2.60.40.10">
    <property type="entry name" value="Immunoglobulins"/>
    <property type="match status" value="1"/>
</dbReference>
<feature type="signal peptide" evidence="1">
    <location>
        <begin position="1"/>
        <end position="33"/>
    </location>
</feature>
<gene>
    <name evidence="3" type="ORF">N0B51_02560</name>
</gene>
<keyword evidence="1" id="KW-0732">Signal</keyword>
<protein>
    <submittedName>
        <fullName evidence="3">Fimbria/pilus periplasmic chaperone</fullName>
    </submittedName>
</protein>